<feature type="region of interest" description="Disordered" evidence="1">
    <location>
        <begin position="2666"/>
        <end position="2686"/>
    </location>
</feature>
<feature type="region of interest" description="Disordered" evidence="1">
    <location>
        <begin position="515"/>
        <end position="606"/>
    </location>
</feature>
<feature type="compositionally biased region" description="Low complexity" evidence="1">
    <location>
        <begin position="786"/>
        <end position="801"/>
    </location>
</feature>
<feature type="region of interest" description="Disordered" evidence="1">
    <location>
        <begin position="2582"/>
        <end position="2612"/>
    </location>
</feature>
<evidence type="ECO:0000256" key="1">
    <source>
        <dbReference type="SAM" id="MobiDB-lite"/>
    </source>
</evidence>
<feature type="compositionally biased region" description="Low complexity" evidence="1">
    <location>
        <begin position="587"/>
        <end position="597"/>
    </location>
</feature>
<feature type="compositionally biased region" description="Polar residues" evidence="1">
    <location>
        <begin position="525"/>
        <end position="554"/>
    </location>
</feature>
<gene>
    <name evidence="3" type="ORF">DGAL_LOCUS3782</name>
</gene>
<dbReference type="OrthoDB" id="5967287at2759"/>
<organism evidence="3 4">
    <name type="scientific">Daphnia galeata</name>
    <dbReference type="NCBI Taxonomy" id="27404"/>
    <lineage>
        <taxon>Eukaryota</taxon>
        <taxon>Metazoa</taxon>
        <taxon>Ecdysozoa</taxon>
        <taxon>Arthropoda</taxon>
        <taxon>Crustacea</taxon>
        <taxon>Branchiopoda</taxon>
        <taxon>Diplostraca</taxon>
        <taxon>Cladocera</taxon>
        <taxon>Anomopoda</taxon>
        <taxon>Daphniidae</taxon>
        <taxon>Daphnia</taxon>
    </lineage>
</organism>
<reference evidence="3" key="1">
    <citation type="submission" date="2021-11" db="EMBL/GenBank/DDBJ databases">
        <authorList>
            <person name="Schell T."/>
        </authorList>
    </citation>
    <scope>NUCLEOTIDE SEQUENCE</scope>
    <source>
        <strain evidence="3">M5</strain>
    </source>
</reference>
<feature type="compositionally biased region" description="Polar residues" evidence="1">
    <location>
        <begin position="1626"/>
        <end position="1641"/>
    </location>
</feature>
<feature type="compositionally biased region" description="Polar residues" evidence="1">
    <location>
        <begin position="337"/>
        <end position="361"/>
    </location>
</feature>
<keyword evidence="4" id="KW-1185">Reference proteome</keyword>
<feature type="domain" description="Nuclear receptor coactivator 6 TRADD-N" evidence="2">
    <location>
        <begin position="20"/>
        <end position="117"/>
    </location>
</feature>
<sequence>MIDKMLKSSFIGVWCISECEENRQLRVQRRVEPWNSSVRVTFTLPREAAVRLRQLAQVGDAALRELGILAVQLDGDQVISLTIAGRYETQEIVFRTEPAAAAAATTNASSATAAVNGAGGGGGNSVSPLTGQPVVSTTTSSPTSVTELLAQVASTGAGVSNGLVTPSQGSATCASVVPLSTDVNVGNQNSNFQQPVAAANVSSSNSSTGAFRSPNVVAPGSQPIPYLQQHQRPVIGGGPNAVVQSNAGQLNINPNAAIGHHPSSGIASGGGVVVAARAQPVYAGPYPFASMTHAAQSMLGQTGQPSSSFSSSSSSTSSSTSTFSSSSSSSSCAPAITTMSQTIPRTGRPPTTMTSANNTINHPALTSGPPPSTASSSSSSSPSPLQVMSSALHPVTIKSAEPFAVAAAAVVFSSPTTMQVGGINALHSSAQHFQSNPQQQQQQQPFPNSSSSNNSTSSPTHNPTVVRTTTVAVNQQMPSSVPSGSSNVNFQSVPITTVSSPLLVNLLQQQQQQQLQQQQQQQQQPRNNMSNRSGSPGTVGIANTSVTSSDSVMESNPVDALEKVRQQKQLQQVTGGGGRPVSRTHNSPLSSSPAASPYHVSSPNSPAGATTVVVTANSTAVNASASVETNLTLAASVTVLNVRTGAPLNAHTALSSLTPTIAPPTNPSAVVAPVVVPVSLPSSSSPLETGEALQTDRLNQPIVVQHQQQHQQQPMVVRPSGPAPTVTGVRMPIMTRAPGPGSLGVNRHLAPSTTMATTTTATAIPPTSTTSPGIVAGCATNSVSASSSSSSLSSSIRSLPPSAVPPPPYPGLRPNLHHVVNHNNRLPVIPGGATVTAVPATVAASISSSSVTSSNVSANLLDGMVCVNDTYMLPGRNNLSITVVSDPQRNASTTIQRVAGTTPTPPQTGTPCASTVTTNNSNPTAITISRTATEMEKQKQLLINPLTGHLEPSPSESSDSDVEGTKDLEMSLENSLLMQSLLDPTSPTFLDRPLPDCLFSDEDTEKLSMANDKPEPCEMSSKPNRTTTITNQPIVAAAVCKEQPLSGTKETGEGIKLRLKLEKSESNYVAFVNLPGPKSSLSLDPAAIAPTSNSGGNSPATEPKVPPLHISLKGRNLAVLNSPKKDVKRKKSRSRHESAEEDELFHRGEKKSVKRKRSQQLTTSYADGSDERGEDQQEDPRSVEDIECDSKPKVKTKMEVDSESIPTIVCEPAPPPTTTDLLSLDKMMDPKFLINNHKVLLEEDDESFTTTESVAAGPSMKSEDDQVKSEEVTVTVESDSMETCREGVTLSAIVNHVTTDGDVVVMSDNLRTEQKVCPDDLDVEMTPTDEDVTMKPVPSSPVVPELIFSSTSSTHIHSSISLTVHQVTDPSSPLSPSLELPAASPTVHQSHQPELQQELTNPLLAENNDEPVVSIIPVSEEKTQRTEQALISSIVKPKCEVEDAINDVKRDDFFTEPVDQEGLSARLIKNELEATILRTKIGSNDLHKLSLLNNVHRKSNAMIPSEQQQPVLIVNMSTTTTTIKTEVALVEGVASSDTHVTTTTVGSMEKTNSEINSREVIVDCPTAKNEIVAMVVATSENRNNGGGEDTGNTQGEDSGIESLDALSEKSPNQGESPPRREDKDYSNSTEQRQVRQPSPLASIQAKPASPLPPPPSSAVESTKAISPLPSTISPQINLISEASDTPTTFADSMEVEQQQQELAVQSPHPVDSISVHLSPSTEVSTAPKSPQLSSCQVDTLEEPTANIVSSLPCSSRLVDVEDSCLRALTSSPVPLSSDSSVTVSTVVPVGDKLPSDPVIATLTSPPQVPTTNVCFSSPHSPVSTRTASPTSLAIPAEDHPITFLEESTPTHIPVECLKEEMPSCPPIISSPLPTLPSSGMTESDLPSTPILSNKTKEVLPVPVTDDSSEKMKSVTVNDSIVEDKEELVATISPVEKPEPVKTDETDVFEKELPVQTMDDDKRLNPSEAVAVELVKTNSPPQAEEKISLDSASIPSPEQLKVSSPSKEIHLPTIVEKLEDNCSNSSPSPESLSNSSSSSASSPISVEAKTTSMVISKEEESTSTVEASTSGSQQPKIGIIANCHAQKRTTTEHHQPAESSKASAPPTPTSYVLFSSNSATGGVGTNSIALSSKSMVTIASSGTGGTTRISSASGLFAMTSGSKMVPIRLVTIPKGMDLSSATSRSGPGQGGPVKILVSKVSPGKVHGTPVSAVMMKSITVPASPSIALSTSSSSVSLTGGITTITTLPATAGAFATTVSSIPVSSTTPPARTLSLTTSTPLTPSQLVTAVAVELVKKETTKEPPPPSRVPSIAIPAPLPAVETAETGTMPVKDQEEEEKAPTNRNERETTTNNSVSSRDQMDSVAPADEEERGQSQPQSPFHGFPSLNATPEELMNDSASSSLGSESGRSDSGTSHHSELKNEEDVEEEDDDDRSEGSISASPAPALQPVPFHEHPVTDALTIEIPPNAPETMTRSTRSGTRIISPEIRRSSPRQQSPAEDNKQSATSTTAAVVSRKSSRRKRNDSGSSGTSDPPSSGDRQTPTTMDQTDGSSNLSTRPNKRKCSENASEMIKVCMGLEDTPRKVVSSNNDSSATAHNSGPLTARKQQRQGSIDDPASIVLKRHENSDDDTLADLPNKIPRTNRVAIRNSKKNSVKVMLKETTSTITNNFPVSTTPPPAPLSTTTRRSGRHVGGVLLRGSAIENNGTVRRKTRSSAALAAPESDVEMDGPLISMDQQTTTMTTTTTTGTGTTNTILAPDLPASESAVAAATAAAILAPQPGPAAVLSGPCSATTTGPLTTVNNKRRRVSRDSR</sequence>
<dbReference type="Pfam" id="PF13820">
    <property type="entry name" value="NCOA6_TRADD-N"/>
    <property type="match status" value="1"/>
</dbReference>
<feature type="region of interest" description="Disordered" evidence="1">
    <location>
        <begin position="297"/>
        <end position="386"/>
    </location>
</feature>
<comment type="caution">
    <text evidence="3">The sequence shown here is derived from an EMBL/GenBank/DDBJ whole genome shotgun (WGS) entry which is preliminary data.</text>
</comment>
<protein>
    <recommendedName>
        <fullName evidence="2">Nuclear receptor coactivator 6 TRADD-N domain-containing protein</fullName>
    </recommendedName>
</protein>
<dbReference type="EMBL" id="CAKKLH010000057">
    <property type="protein sequence ID" value="CAH0101450.1"/>
    <property type="molecule type" value="Genomic_DNA"/>
</dbReference>
<feature type="compositionally biased region" description="Polar residues" evidence="1">
    <location>
        <begin position="2492"/>
        <end position="2511"/>
    </location>
</feature>
<feature type="compositionally biased region" description="Low complexity" evidence="1">
    <location>
        <begin position="2061"/>
        <end position="2071"/>
    </location>
</feature>
<feature type="region of interest" description="Disordered" evidence="1">
    <location>
        <begin position="898"/>
        <end position="922"/>
    </location>
</feature>
<feature type="region of interest" description="Disordered" evidence="1">
    <location>
        <begin position="1578"/>
        <end position="1672"/>
    </location>
</feature>
<feature type="compositionally biased region" description="Low complexity" evidence="1">
    <location>
        <begin position="2525"/>
        <end position="2538"/>
    </location>
</feature>
<name>A0A8J2RRB7_9CRUS</name>
<feature type="compositionally biased region" description="Polar residues" evidence="1">
    <location>
        <begin position="2539"/>
        <end position="2557"/>
    </location>
</feature>
<dbReference type="Proteomes" id="UP000789390">
    <property type="component" value="Unassembled WGS sequence"/>
</dbReference>
<feature type="region of interest" description="Disordered" evidence="1">
    <location>
        <begin position="2792"/>
        <end position="2812"/>
    </location>
</feature>
<feature type="region of interest" description="Disordered" evidence="1">
    <location>
        <begin position="1083"/>
        <end position="1199"/>
    </location>
</feature>
<feature type="compositionally biased region" description="Polar residues" evidence="1">
    <location>
        <begin position="912"/>
        <end position="922"/>
    </location>
</feature>
<feature type="region of interest" description="Disordered" evidence="1">
    <location>
        <begin position="431"/>
        <end position="463"/>
    </location>
</feature>
<feature type="compositionally biased region" description="Low complexity" evidence="1">
    <location>
        <begin position="515"/>
        <end position="524"/>
    </location>
</feature>
<evidence type="ECO:0000313" key="4">
    <source>
        <dbReference type="Proteomes" id="UP000789390"/>
    </source>
</evidence>
<feature type="compositionally biased region" description="Low complexity" evidence="1">
    <location>
        <begin position="306"/>
        <end position="331"/>
    </location>
</feature>
<feature type="compositionally biased region" description="Basic residues" evidence="1">
    <location>
        <begin position="2802"/>
        <end position="2812"/>
    </location>
</feature>
<accession>A0A8J2RRB7</accession>
<feature type="compositionally biased region" description="Acidic residues" evidence="1">
    <location>
        <begin position="2423"/>
        <end position="2433"/>
    </location>
</feature>
<feature type="compositionally biased region" description="Basic and acidic residues" evidence="1">
    <location>
        <begin position="1169"/>
        <end position="1199"/>
    </location>
</feature>
<feature type="compositionally biased region" description="Polar residues" evidence="1">
    <location>
        <begin position="2792"/>
        <end position="2801"/>
    </location>
</feature>
<feature type="compositionally biased region" description="Basic and acidic residues" evidence="1">
    <location>
        <begin position="2338"/>
        <end position="2348"/>
    </location>
</feature>
<feature type="compositionally biased region" description="Low complexity" evidence="1">
    <location>
        <begin position="2397"/>
        <end position="2412"/>
    </location>
</feature>
<feature type="compositionally biased region" description="Polar residues" evidence="1">
    <location>
        <begin position="2470"/>
        <end position="2481"/>
    </location>
</feature>
<feature type="compositionally biased region" description="Low complexity" evidence="1">
    <location>
        <begin position="2020"/>
        <end position="2044"/>
    </location>
</feature>
<feature type="region of interest" description="Disordered" evidence="1">
    <location>
        <begin position="2296"/>
        <end position="2565"/>
    </location>
</feature>
<feature type="compositionally biased region" description="Polar residues" evidence="1">
    <location>
        <begin position="2585"/>
        <end position="2600"/>
    </location>
</feature>
<feature type="compositionally biased region" description="Low complexity" evidence="1">
    <location>
        <begin position="363"/>
        <end position="385"/>
    </location>
</feature>
<feature type="compositionally biased region" description="Polar residues" evidence="1">
    <location>
        <begin position="1989"/>
        <end position="2005"/>
    </location>
</feature>
<feature type="compositionally biased region" description="Polar residues" evidence="1">
    <location>
        <begin position="1659"/>
        <end position="1672"/>
    </location>
</feature>
<feature type="compositionally biased region" description="Basic and acidic residues" evidence="1">
    <location>
        <begin position="2413"/>
        <end position="2422"/>
    </location>
</feature>
<feature type="region of interest" description="Disordered" evidence="1">
    <location>
        <begin position="786"/>
        <end position="810"/>
    </location>
</feature>
<proteinExistence type="predicted"/>
<feature type="region of interest" description="Disordered" evidence="1">
    <location>
        <begin position="946"/>
        <end position="965"/>
    </location>
</feature>
<dbReference type="InterPro" id="IPR032715">
    <property type="entry name" value="NCOA6_TRADD-N"/>
</dbReference>
<feature type="region of interest" description="Disordered" evidence="1">
    <location>
        <begin position="1249"/>
        <end position="1269"/>
    </location>
</feature>
<evidence type="ECO:0000259" key="2">
    <source>
        <dbReference type="Pfam" id="PF13820"/>
    </source>
</evidence>
<evidence type="ECO:0000313" key="3">
    <source>
        <dbReference type="EMBL" id="CAH0101450.1"/>
    </source>
</evidence>
<feature type="region of interest" description="Disordered" evidence="1">
    <location>
        <begin position="1973"/>
        <end position="2106"/>
    </location>
</feature>
<feature type="compositionally biased region" description="Polar residues" evidence="1">
    <location>
        <begin position="1090"/>
        <end position="1100"/>
    </location>
</feature>